<dbReference type="Pfam" id="PF00647">
    <property type="entry name" value="EF1G"/>
    <property type="match status" value="1"/>
</dbReference>
<dbReference type="OrthoDB" id="249703at2759"/>
<dbReference type="RefSeq" id="XP_019015212.1">
    <property type="nucleotide sequence ID" value="XM_019162059.1"/>
</dbReference>
<protein>
    <recommendedName>
        <fullName evidence="3">GST C-terminal domain-containing protein</fullName>
    </recommendedName>
</protein>
<sequence>MRPQLVTNTYASVATLHDRNSVLLGTGLQFRAKVLQYLSWGKCTVAKHAASISSVLLRRVPFNSTSLDFSNAEIDACAKELEQRLATHTYLVGERVTLADLYVASCFFSCLGLTLGTQWRETHPVFMRWFDTVARTEYLVHALEQLTFVDRPCKTPKFASRRRKPLHPLEYLGKPAISLKVWKRVAGDFRRGQFHSVAMPYFWNTFFNPRDWSIWGVDYYCPDGVADDVFEEDLNQYMQRLHFSNKFLYGVMCLYRKNGKLRYFGAFLVRGTNAAPAFNCVSSWKDINYTRLDPSRPEVRRQVACVWSFCQCMFGNQQKACAYHL</sequence>
<dbReference type="InterPro" id="IPR004046">
    <property type="entry name" value="GST_C"/>
</dbReference>
<evidence type="ECO:0000313" key="4">
    <source>
        <dbReference type="EMBL" id="ODQ44099.1"/>
    </source>
</evidence>
<name>A0A1E3NDA1_9ASCO</name>
<keyword evidence="1" id="KW-0251">Elongation factor</keyword>
<dbReference type="Proteomes" id="UP000094455">
    <property type="component" value="Unassembled WGS sequence"/>
</dbReference>
<dbReference type="InterPro" id="IPR036433">
    <property type="entry name" value="EF1B_G_C_sf"/>
</dbReference>
<dbReference type="InterPro" id="IPR010987">
    <property type="entry name" value="Glutathione-S-Trfase_C-like"/>
</dbReference>
<organism evidence="4 5">
    <name type="scientific">Pichia membranifaciens NRRL Y-2026</name>
    <dbReference type="NCBI Taxonomy" id="763406"/>
    <lineage>
        <taxon>Eukaryota</taxon>
        <taxon>Fungi</taxon>
        <taxon>Dikarya</taxon>
        <taxon>Ascomycota</taxon>
        <taxon>Saccharomycotina</taxon>
        <taxon>Pichiomycetes</taxon>
        <taxon>Pichiales</taxon>
        <taxon>Pichiaceae</taxon>
        <taxon>Pichia</taxon>
    </lineage>
</organism>
<evidence type="ECO:0000256" key="1">
    <source>
        <dbReference type="ARBA" id="ARBA00022768"/>
    </source>
</evidence>
<dbReference type="InterPro" id="IPR036282">
    <property type="entry name" value="Glutathione-S-Trfase_C_sf"/>
</dbReference>
<dbReference type="EMBL" id="KV454009">
    <property type="protein sequence ID" value="ODQ44099.1"/>
    <property type="molecule type" value="Genomic_DNA"/>
</dbReference>
<dbReference type="STRING" id="763406.A0A1E3NDA1"/>
<evidence type="ECO:0000259" key="3">
    <source>
        <dbReference type="PROSITE" id="PS50405"/>
    </source>
</evidence>
<dbReference type="GO" id="GO:0003746">
    <property type="term" value="F:translation elongation factor activity"/>
    <property type="evidence" value="ECO:0007669"/>
    <property type="project" value="UniProtKB-KW"/>
</dbReference>
<accession>A0A1E3NDA1</accession>
<keyword evidence="5" id="KW-1185">Reference proteome</keyword>
<dbReference type="Gene3D" id="3.30.70.1010">
    <property type="entry name" value="Translation elongation factor EF1B, gamma chain, conserved domain"/>
    <property type="match status" value="1"/>
</dbReference>
<gene>
    <name evidence="4" type="ORF">PICMEDRAFT_18560</name>
</gene>
<evidence type="ECO:0000256" key="2">
    <source>
        <dbReference type="ARBA" id="ARBA00022917"/>
    </source>
</evidence>
<dbReference type="PROSITE" id="PS50405">
    <property type="entry name" value="GST_CTER"/>
    <property type="match status" value="1"/>
</dbReference>
<dbReference type="PANTHER" id="PTHR43986:SF10">
    <property type="entry name" value="ELONGATION FACTOR EEF-1B GAMMA SUBUNIT, PUTATIVE (AFU_ORTHOLOGUE AFUA_1G17120)-RELATED"/>
    <property type="match status" value="1"/>
</dbReference>
<dbReference type="InterPro" id="IPR050802">
    <property type="entry name" value="EF-GSTs"/>
</dbReference>
<proteinExistence type="predicted"/>
<dbReference type="GO" id="GO:0005737">
    <property type="term" value="C:cytoplasm"/>
    <property type="evidence" value="ECO:0007669"/>
    <property type="project" value="TreeGrafter"/>
</dbReference>
<dbReference type="GeneID" id="30178746"/>
<evidence type="ECO:0000313" key="5">
    <source>
        <dbReference type="Proteomes" id="UP000094455"/>
    </source>
</evidence>
<dbReference type="SUPFAM" id="SSF47616">
    <property type="entry name" value="GST C-terminal domain-like"/>
    <property type="match status" value="1"/>
</dbReference>
<dbReference type="SUPFAM" id="SSF89942">
    <property type="entry name" value="eEF1-gamma domain"/>
    <property type="match status" value="1"/>
</dbReference>
<dbReference type="GO" id="GO:0005634">
    <property type="term" value="C:nucleus"/>
    <property type="evidence" value="ECO:0007669"/>
    <property type="project" value="TreeGrafter"/>
</dbReference>
<dbReference type="Gene3D" id="1.20.1050.10">
    <property type="match status" value="1"/>
</dbReference>
<dbReference type="PANTHER" id="PTHR43986">
    <property type="entry name" value="ELONGATION FACTOR 1-GAMMA"/>
    <property type="match status" value="1"/>
</dbReference>
<dbReference type="Pfam" id="PF00043">
    <property type="entry name" value="GST_C"/>
    <property type="match status" value="1"/>
</dbReference>
<reference evidence="4 5" key="1">
    <citation type="journal article" date="2016" name="Proc. Natl. Acad. Sci. U.S.A.">
        <title>Comparative genomics of biotechnologically important yeasts.</title>
        <authorList>
            <person name="Riley R."/>
            <person name="Haridas S."/>
            <person name="Wolfe K.H."/>
            <person name="Lopes M.R."/>
            <person name="Hittinger C.T."/>
            <person name="Goeker M."/>
            <person name="Salamov A.A."/>
            <person name="Wisecaver J.H."/>
            <person name="Long T.M."/>
            <person name="Calvey C.H."/>
            <person name="Aerts A.L."/>
            <person name="Barry K.W."/>
            <person name="Choi C."/>
            <person name="Clum A."/>
            <person name="Coughlan A.Y."/>
            <person name="Deshpande S."/>
            <person name="Douglass A.P."/>
            <person name="Hanson S.J."/>
            <person name="Klenk H.-P."/>
            <person name="LaButti K.M."/>
            <person name="Lapidus A."/>
            <person name="Lindquist E.A."/>
            <person name="Lipzen A.M."/>
            <person name="Meier-Kolthoff J.P."/>
            <person name="Ohm R.A."/>
            <person name="Otillar R.P."/>
            <person name="Pangilinan J.L."/>
            <person name="Peng Y."/>
            <person name="Rokas A."/>
            <person name="Rosa C.A."/>
            <person name="Scheuner C."/>
            <person name="Sibirny A.A."/>
            <person name="Slot J.C."/>
            <person name="Stielow J.B."/>
            <person name="Sun H."/>
            <person name="Kurtzman C.P."/>
            <person name="Blackwell M."/>
            <person name="Grigoriev I.V."/>
            <person name="Jeffries T.W."/>
        </authorList>
    </citation>
    <scope>NUCLEOTIDE SEQUENCE [LARGE SCALE GENOMIC DNA]</scope>
    <source>
        <strain evidence="4 5">NRRL Y-2026</strain>
    </source>
</reference>
<dbReference type="InterPro" id="IPR001662">
    <property type="entry name" value="EF1B_G_C"/>
</dbReference>
<dbReference type="SMART" id="SM01183">
    <property type="entry name" value="EF1G"/>
    <property type="match status" value="1"/>
</dbReference>
<feature type="domain" description="GST C-terminal" evidence="3">
    <location>
        <begin position="27"/>
        <end position="166"/>
    </location>
</feature>
<keyword evidence="2" id="KW-0648">Protein biosynthesis</keyword>
<dbReference type="AlphaFoldDB" id="A0A1E3NDA1"/>